<feature type="transmembrane region" description="Helical" evidence="1">
    <location>
        <begin position="282"/>
        <end position="308"/>
    </location>
</feature>
<feature type="domain" description="DUF8173" evidence="3">
    <location>
        <begin position="212"/>
        <end position="359"/>
    </location>
</feature>
<gene>
    <name evidence="4" type="ORF">Lokhon_01637</name>
</gene>
<feature type="signal peptide" evidence="2">
    <location>
        <begin position="1"/>
        <end position="19"/>
    </location>
</feature>
<accession>A0A017HE83</accession>
<evidence type="ECO:0000313" key="5">
    <source>
        <dbReference type="Proteomes" id="UP000025047"/>
    </source>
</evidence>
<evidence type="ECO:0000313" key="4">
    <source>
        <dbReference type="EMBL" id="EYD72832.1"/>
    </source>
</evidence>
<keyword evidence="1" id="KW-0812">Transmembrane</keyword>
<evidence type="ECO:0000256" key="1">
    <source>
        <dbReference type="SAM" id="Phobius"/>
    </source>
</evidence>
<dbReference type="eggNOG" id="COG1664">
    <property type="taxonomic scope" value="Bacteria"/>
</dbReference>
<dbReference type="Proteomes" id="UP000025047">
    <property type="component" value="Unassembled WGS sequence"/>
</dbReference>
<dbReference type="EMBL" id="APGJ01000004">
    <property type="protein sequence ID" value="EYD72832.1"/>
    <property type="molecule type" value="Genomic_DNA"/>
</dbReference>
<evidence type="ECO:0000256" key="2">
    <source>
        <dbReference type="SAM" id="SignalP"/>
    </source>
</evidence>
<organism evidence="4 5">
    <name type="scientific">Limimaricola hongkongensis DSM 17492</name>
    <dbReference type="NCBI Taxonomy" id="1122180"/>
    <lineage>
        <taxon>Bacteria</taxon>
        <taxon>Pseudomonadati</taxon>
        <taxon>Pseudomonadota</taxon>
        <taxon>Alphaproteobacteria</taxon>
        <taxon>Rhodobacterales</taxon>
        <taxon>Paracoccaceae</taxon>
        <taxon>Limimaricola</taxon>
    </lineage>
</organism>
<keyword evidence="5" id="KW-1185">Reference proteome</keyword>
<dbReference type="Pfam" id="PF26514">
    <property type="entry name" value="DUF8173"/>
    <property type="match status" value="1"/>
</dbReference>
<dbReference type="PATRIC" id="fig|1122180.6.peg.1615"/>
<reference evidence="4 5" key="1">
    <citation type="submission" date="2013-03" db="EMBL/GenBank/DDBJ databases">
        <authorList>
            <person name="Fiebig A."/>
            <person name="Goeker M."/>
            <person name="Klenk H.-P.P."/>
        </authorList>
    </citation>
    <scope>NUCLEOTIDE SEQUENCE [LARGE SCALE GENOMIC DNA]</scope>
    <source>
        <strain evidence="4 5">DSM 17492</strain>
    </source>
</reference>
<feature type="transmembrane region" description="Helical" evidence="1">
    <location>
        <begin position="210"/>
        <end position="232"/>
    </location>
</feature>
<evidence type="ECO:0000259" key="3">
    <source>
        <dbReference type="Pfam" id="PF26514"/>
    </source>
</evidence>
<protein>
    <recommendedName>
        <fullName evidence="3">DUF8173 domain-containing protein</fullName>
    </recommendedName>
</protein>
<keyword evidence="2" id="KW-0732">Signal</keyword>
<keyword evidence="1" id="KW-0472">Membrane</keyword>
<dbReference type="AlphaFoldDB" id="A0A017HE83"/>
<dbReference type="RefSeq" id="WP_017929118.1">
    <property type="nucleotide sequence ID" value="NZ_KB822999.1"/>
</dbReference>
<sequence>MARVLLILIMIMFAVPVWAQDRAAAFDLGQDSFRAGRSVNHAVAGTDDLFMAGERVAGQGDITGSVHLAGRAITMEGAVGGDAYAAGEEVSLRGVVQGDVTAVGRAVSVAGVGGDLRMAGSELQLGGDVGGYAIVMGEDVAFDAVVAGDVRLAAQRVEWGGAASVAGRLIVYEAVPGDLQVPDRVIPADRIERREIEEWDGPQPPNWGRAILWFMLGVLVVAALAALIAALVPERLAEMRRQLLARPFRTLWLGFLTQSAVIGAGLLFAMTIIGLLLTPALIVVAVVGGFAGYIVAAYSFGVGLLLAFGRGEPDSIGSRMAAACVGALAAGFVGLIPFLGWLFVLALVLSGIGAIATRLFRPAFFRDLP</sequence>
<dbReference type="STRING" id="1122180.Lokhon_01637"/>
<dbReference type="HOGENOM" id="CLU_635851_0_0_5"/>
<name>A0A017HE83_9RHOB</name>
<comment type="caution">
    <text evidence="4">The sequence shown here is derived from an EMBL/GenBank/DDBJ whole genome shotgun (WGS) entry which is preliminary data.</text>
</comment>
<feature type="transmembrane region" description="Helical" evidence="1">
    <location>
        <begin position="252"/>
        <end position="276"/>
    </location>
</feature>
<keyword evidence="1" id="KW-1133">Transmembrane helix</keyword>
<dbReference type="InterPro" id="IPR058486">
    <property type="entry name" value="DUF8173"/>
</dbReference>
<proteinExistence type="predicted"/>
<feature type="chain" id="PRO_5001493048" description="DUF8173 domain-containing protein" evidence="2">
    <location>
        <begin position="20"/>
        <end position="369"/>
    </location>
</feature>